<comment type="caution">
    <text evidence="2">The sequence shown here is derived from an EMBL/GenBank/DDBJ whole genome shotgun (WGS) entry which is preliminary data.</text>
</comment>
<evidence type="ECO:0000256" key="1">
    <source>
        <dbReference type="SAM" id="Phobius"/>
    </source>
</evidence>
<name>A0A4R4UVC4_9ACTN</name>
<sequence>MKKLFKFFAAKWLARTPLGLAVLGLGWFLGRRRRQRQEGARHTDR</sequence>
<protein>
    <submittedName>
        <fullName evidence="2">LPXTG cell wall anchor domain-containing protein</fullName>
    </submittedName>
</protein>
<keyword evidence="1" id="KW-1133">Transmembrane helix</keyword>
<dbReference type="NCBIfam" id="TIGR01167">
    <property type="entry name" value="LPXTG_anchor"/>
    <property type="match status" value="1"/>
</dbReference>
<dbReference type="RefSeq" id="WP_132603272.1">
    <property type="nucleotide sequence ID" value="NZ_SMKO01000167.1"/>
</dbReference>
<feature type="transmembrane region" description="Helical" evidence="1">
    <location>
        <begin position="12"/>
        <end position="30"/>
    </location>
</feature>
<keyword evidence="1" id="KW-0472">Membrane</keyword>
<keyword evidence="3" id="KW-1185">Reference proteome</keyword>
<accession>A0A4R4UVC4</accession>
<evidence type="ECO:0000313" key="3">
    <source>
        <dbReference type="Proteomes" id="UP000295258"/>
    </source>
</evidence>
<reference evidence="2 3" key="1">
    <citation type="submission" date="2019-03" db="EMBL/GenBank/DDBJ databases">
        <title>Draft genome sequences of novel Actinobacteria.</title>
        <authorList>
            <person name="Sahin N."/>
            <person name="Ay H."/>
            <person name="Saygin H."/>
        </authorList>
    </citation>
    <scope>NUCLEOTIDE SEQUENCE [LARGE SCALE GENOMIC DNA]</scope>
    <source>
        <strain evidence="2 3">KC310</strain>
    </source>
</reference>
<dbReference type="EMBL" id="SMKO01000167">
    <property type="protein sequence ID" value="TDC96091.1"/>
    <property type="molecule type" value="Genomic_DNA"/>
</dbReference>
<keyword evidence="1" id="KW-0812">Transmembrane</keyword>
<dbReference type="AlphaFoldDB" id="A0A4R4UVC4"/>
<dbReference type="Proteomes" id="UP000295258">
    <property type="component" value="Unassembled WGS sequence"/>
</dbReference>
<evidence type="ECO:0000313" key="2">
    <source>
        <dbReference type="EMBL" id="TDC96091.1"/>
    </source>
</evidence>
<organism evidence="2 3">
    <name type="scientific">Nonomuraea deserti</name>
    <dbReference type="NCBI Taxonomy" id="1848322"/>
    <lineage>
        <taxon>Bacteria</taxon>
        <taxon>Bacillati</taxon>
        <taxon>Actinomycetota</taxon>
        <taxon>Actinomycetes</taxon>
        <taxon>Streptosporangiales</taxon>
        <taxon>Streptosporangiaceae</taxon>
        <taxon>Nonomuraea</taxon>
    </lineage>
</organism>
<dbReference type="InterPro" id="IPR045777">
    <property type="entry name" value="DUF6203"/>
</dbReference>
<dbReference type="Pfam" id="PF19706">
    <property type="entry name" value="DUF6203"/>
    <property type="match status" value="1"/>
</dbReference>
<proteinExistence type="predicted"/>
<gene>
    <name evidence="2" type="ORF">E1292_38805</name>
</gene>